<name>A0A377MBL9_ENTCL</name>
<organism evidence="1 2">
    <name type="scientific">Enterobacter cloacae</name>
    <dbReference type="NCBI Taxonomy" id="550"/>
    <lineage>
        <taxon>Bacteria</taxon>
        <taxon>Pseudomonadati</taxon>
        <taxon>Pseudomonadota</taxon>
        <taxon>Gammaproteobacteria</taxon>
        <taxon>Enterobacterales</taxon>
        <taxon>Enterobacteriaceae</taxon>
        <taxon>Enterobacter</taxon>
        <taxon>Enterobacter cloacae complex</taxon>
    </lineage>
</organism>
<gene>
    <name evidence="1" type="ORF">NCTC10005_07681</name>
</gene>
<dbReference type="EMBL" id="UGJB01000004">
    <property type="protein sequence ID" value="STQ14810.1"/>
    <property type="molecule type" value="Genomic_DNA"/>
</dbReference>
<accession>A0A377MBL9</accession>
<sequence length="41" mass="4566">MRYPFELDPQIIHHIIYSQAGSIGKAVIELIMNSVDAAPAR</sequence>
<protein>
    <submittedName>
        <fullName evidence="1">Uncharacterized protein</fullName>
    </submittedName>
</protein>
<evidence type="ECO:0000313" key="1">
    <source>
        <dbReference type="EMBL" id="STQ14810.1"/>
    </source>
</evidence>
<dbReference type="AlphaFoldDB" id="A0A377MBL9"/>
<proteinExistence type="predicted"/>
<dbReference type="Proteomes" id="UP000255106">
    <property type="component" value="Unassembled WGS sequence"/>
</dbReference>
<evidence type="ECO:0000313" key="2">
    <source>
        <dbReference type="Proteomes" id="UP000255106"/>
    </source>
</evidence>
<reference evidence="1 2" key="1">
    <citation type="submission" date="2018-06" db="EMBL/GenBank/DDBJ databases">
        <authorList>
            <consortium name="Pathogen Informatics"/>
            <person name="Doyle S."/>
        </authorList>
    </citation>
    <scope>NUCLEOTIDE SEQUENCE [LARGE SCALE GENOMIC DNA]</scope>
    <source>
        <strain evidence="1 2">NCTC10005</strain>
    </source>
</reference>